<organism evidence="2">
    <name type="scientific">Tanacetum cinerariifolium</name>
    <name type="common">Dalmatian daisy</name>
    <name type="synonym">Chrysanthemum cinerariifolium</name>
    <dbReference type="NCBI Taxonomy" id="118510"/>
    <lineage>
        <taxon>Eukaryota</taxon>
        <taxon>Viridiplantae</taxon>
        <taxon>Streptophyta</taxon>
        <taxon>Embryophyta</taxon>
        <taxon>Tracheophyta</taxon>
        <taxon>Spermatophyta</taxon>
        <taxon>Magnoliopsida</taxon>
        <taxon>eudicotyledons</taxon>
        <taxon>Gunneridae</taxon>
        <taxon>Pentapetalae</taxon>
        <taxon>asterids</taxon>
        <taxon>campanulids</taxon>
        <taxon>Asterales</taxon>
        <taxon>Asteraceae</taxon>
        <taxon>Asteroideae</taxon>
        <taxon>Anthemideae</taxon>
        <taxon>Anthemidinae</taxon>
        <taxon>Tanacetum</taxon>
    </lineage>
</organism>
<proteinExistence type="predicted"/>
<gene>
    <name evidence="2" type="ORF">Tci_159073</name>
</gene>
<sequence length="282" mass="32147">MLDTQEITYTVDIFCDTLKLLVESLNNPFIVPVNIKVIESFMRKVSYQGVVAKVSAFFTKFLAPPWQTIFKKFPSIPQRLDEDYHSIKDDIPLVSFYSTRNVLFRGMPILDALLTNKIRATIDYTEYEMVFVKVAVLMNQLQPVVSTQGTHRTTPRAHGTHILTKAKTTSIPPPSNDRERDKISEATLLSLTLHKTALATEAQENVEKKLAEEEIENMVEGNLEVVDDDVTKKKDDKKNEDEEKDDDVEKMDDVVEEKDNDDHNNNTLVGIHAMGSMETRNE</sequence>
<reference evidence="2" key="1">
    <citation type="journal article" date="2019" name="Sci. Rep.">
        <title>Draft genome of Tanacetum cinerariifolium, the natural source of mosquito coil.</title>
        <authorList>
            <person name="Yamashiro T."/>
            <person name="Shiraishi A."/>
            <person name="Satake H."/>
            <person name="Nakayama K."/>
        </authorList>
    </citation>
    <scope>NUCLEOTIDE SEQUENCE</scope>
</reference>
<evidence type="ECO:0000256" key="1">
    <source>
        <dbReference type="SAM" id="MobiDB-lite"/>
    </source>
</evidence>
<feature type="compositionally biased region" description="Basic and acidic residues" evidence="1">
    <location>
        <begin position="229"/>
        <end position="241"/>
    </location>
</feature>
<feature type="region of interest" description="Disordered" evidence="1">
    <location>
        <begin position="219"/>
        <end position="282"/>
    </location>
</feature>
<feature type="compositionally biased region" description="Acidic residues" evidence="1">
    <location>
        <begin position="242"/>
        <end position="259"/>
    </location>
</feature>
<protein>
    <submittedName>
        <fullName evidence="2">Uncharacterized protein</fullName>
    </submittedName>
</protein>
<evidence type="ECO:0000313" key="2">
    <source>
        <dbReference type="EMBL" id="GEV87096.1"/>
    </source>
</evidence>
<dbReference type="AlphaFoldDB" id="A0A699GQE6"/>
<comment type="caution">
    <text evidence="2">The sequence shown here is derived from an EMBL/GenBank/DDBJ whole genome shotgun (WGS) entry which is preliminary data.</text>
</comment>
<feature type="region of interest" description="Disordered" evidence="1">
    <location>
        <begin position="147"/>
        <end position="180"/>
    </location>
</feature>
<name>A0A699GQE6_TANCI</name>
<accession>A0A699GQE6</accession>
<dbReference type="EMBL" id="BKCJ010037067">
    <property type="protein sequence ID" value="GEV87096.1"/>
    <property type="molecule type" value="Genomic_DNA"/>
</dbReference>